<dbReference type="Pfam" id="PF01535">
    <property type="entry name" value="PPR"/>
    <property type="match status" value="1"/>
</dbReference>
<dbReference type="InterPro" id="IPR051240">
    <property type="entry name" value="Mito_RNA-Proc/Resp"/>
</dbReference>
<dbReference type="InterPro" id="IPR002885">
    <property type="entry name" value="PPR_rpt"/>
</dbReference>
<dbReference type="NCBIfam" id="TIGR00756">
    <property type="entry name" value="PPR"/>
    <property type="match status" value="4"/>
</dbReference>
<dbReference type="InterPro" id="IPR033443">
    <property type="entry name" value="PROP1-like_PPR_dom"/>
</dbReference>
<feature type="repeat" description="PPR" evidence="2">
    <location>
        <begin position="649"/>
        <end position="683"/>
    </location>
</feature>
<sequence>MSLLLDLRWNAYRHLQFFLWIPLTWERAATHGSCTLGCCSHGRIIVFQLIHIARFRIDASSQQVRSITRRVSRFTIGTKAIDIDTLGFRHHSLGKFHRFYSSKSHAHLSTEQLLNATLSSLDSCQTTYSNTRTIVARAYRAKKAYETLKTSRSLKLGHHQYSALISLLVQSRICKPADIYCIILDMESVHIQPSVRDWEWYLQLLAEHGQLKDVSDTVHQLVEKRIISSEMHVKHLMYDLRRSALADPIRSIILSLLRAEIHISVMSAFSLIHSLGRQSDINNMAYYFKLLSHHRGSDSKMSHDQSSARIVKDDTDKNIIAKAFSSISSDFQIFHSVIRSACAVGNSALALDSYNRMVKSGVKPNLWTFSFLMRMFSKKGDLVGANSVWERLQFMGIKPDIVLCTMLIKLRADKGDIPGMLAIFSESKSLGLTPDCRLYNALLHGYNLINDLESMRLLYINMVVIEKLIPDETTFTIIIHAHIKFGDITGARRWFRTMTGENGSTDAILPPTDHQNTHRELSDMYDIDPTSIPYAGVAISPGVFPYTILMSGLANIGNLDEMGKVFMKMVTSKVAPNLHTYTVIIKGYVAAKNMPAALEVFRQMTTGSSSIKPDIEAYTAIISGYVTAGDFNMAWRWMSEMEEYNLKPTAKIFSIFIDAHIRLSDLHSAYQVYEKMLERNIDPSEHILTALIVHMTRWRNSLKFRKAAHPSPPHHFIEKSDGSLQKMSLNHLTAMEPPVFDPDLSALHNLTLPSKAGEHHGHITRIYSHYRRIIKTTCRPIKIYDAFISHLAYFERVPATRDVFMDMFADQCMPDISIILRMVRIHAVDDDWSNVQKWHRSVTNMVLRIGNEPFGDMGDSSNDSLETIFEKGLLDLPHLNAEPSDPLEANNNLPFMIPSCVPYWQEIHNQERFERNLTAACLSAYGRYAFLSGWAELGKRHGWRRHGLTRSQRTALRLNNGIKDGVEQHDSLDKPTHCSTSTDLAAVPALFPKEGDDSENVRNIISDERLYLGIDIVKYDRKRNCFCILGGLNSPVSLMTYWNTVIAVHERFGVPTYLQPISPNLRQRVSFPELPPRKSTCNAGGGLSSLLSMDSLVDGVSWVDKVLCPDAQFSHFVQLFIRHCELHDAWEARRLALEWLLEHAPH</sequence>
<dbReference type="InterPro" id="IPR011990">
    <property type="entry name" value="TPR-like_helical_dom_sf"/>
</dbReference>
<feature type="repeat" description="PPR" evidence="2">
    <location>
        <begin position="614"/>
        <end position="648"/>
    </location>
</feature>
<reference evidence="4 5" key="1">
    <citation type="submission" date="2021-02" db="EMBL/GenBank/DDBJ databases">
        <title>Variation within the Batrachochytrium salamandrivorans European outbreak.</title>
        <authorList>
            <person name="Kelly M."/>
            <person name="Pasmans F."/>
            <person name="Shea T.P."/>
            <person name="Munoz J.F."/>
            <person name="Carranza S."/>
            <person name="Cuomo C.A."/>
            <person name="Martel A."/>
        </authorList>
    </citation>
    <scope>NUCLEOTIDE SEQUENCE [LARGE SCALE GENOMIC DNA]</scope>
    <source>
        <strain evidence="4 5">AMFP18/2</strain>
    </source>
</reference>
<feature type="domain" description="PROP1-like PPR" evidence="3">
    <location>
        <begin position="565"/>
        <end position="692"/>
    </location>
</feature>
<dbReference type="Proteomes" id="UP001648503">
    <property type="component" value="Unassembled WGS sequence"/>
</dbReference>
<accession>A0ABQ8F2X6</accession>
<keyword evidence="1" id="KW-0677">Repeat</keyword>
<evidence type="ECO:0000313" key="4">
    <source>
        <dbReference type="EMBL" id="KAH6591130.1"/>
    </source>
</evidence>
<organism evidence="4 5">
    <name type="scientific">Batrachochytrium salamandrivorans</name>
    <dbReference type="NCBI Taxonomy" id="1357716"/>
    <lineage>
        <taxon>Eukaryota</taxon>
        <taxon>Fungi</taxon>
        <taxon>Fungi incertae sedis</taxon>
        <taxon>Chytridiomycota</taxon>
        <taxon>Chytridiomycota incertae sedis</taxon>
        <taxon>Chytridiomycetes</taxon>
        <taxon>Rhizophydiales</taxon>
        <taxon>Rhizophydiales incertae sedis</taxon>
        <taxon>Batrachochytrium</taxon>
    </lineage>
</organism>
<feature type="repeat" description="PPR" evidence="2">
    <location>
        <begin position="542"/>
        <end position="576"/>
    </location>
</feature>
<dbReference type="PANTHER" id="PTHR47933:SF11">
    <property type="entry name" value="PENTATRICOPEPTIDE REPEAT-CONTAINING PROTEIN 2"/>
    <property type="match status" value="1"/>
</dbReference>
<name>A0ABQ8F2X6_9FUNG</name>
<dbReference type="PANTHER" id="PTHR47933">
    <property type="entry name" value="PENTATRICOPEPTIDE REPEAT-CONTAINING PROTEIN 1, MITOCHONDRIAL"/>
    <property type="match status" value="1"/>
</dbReference>
<comment type="caution">
    <text evidence="4">The sequence shown here is derived from an EMBL/GenBank/DDBJ whole genome shotgun (WGS) entry which is preliminary data.</text>
</comment>
<evidence type="ECO:0000256" key="1">
    <source>
        <dbReference type="ARBA" id="ARBA00022737"/>
    </source>
</evidence>
<gene>
    <name evidence="4" type="ORF">BASA50_009132</name>
</gene>
<dbReference type="PROSITE" id="PS51375">
    <property type="entry name" value="PPR"/>
    <property type="match status" value="6"/>
</dbReference>
<proteinExistence type="predicted"/>
<feature type="repeat" description="PPR" evidence="2">
    <location>
        <begin position="577"/>
        <end position="611"/>
    </location>
</feature>
<feature type="repeat" description="PPR" evidence="2">
    <location>
        <begin position="365"/>
        <end position="399"/>
    </location>
</feature>
<evidence type="ECO:0000256" key="2">
    <source>
        <dbReference type="PROSITE-ProRule" id="PRU00708"/>
    </source>
</evidence>
<evidence type="ECO:0000313" key="5">
    <source>
        <dbReference type="Proteomes" id="UP001648503"/>
    </source>
</evidence>
<feature type="domain" description="PROP1-like PPR" evidence="3">
    <location>
        <begin position="324"/>
        <end position="416"/>
    </location>
</feature>
<keyword evidence="5" id="KW-1185">Reference proteome</keyword>
<dbReference type="Gene3D" id="1.25.40.10">
    <property type="entry name" value="Tetratricopeptide repeat domain"/>
    <property type="match status" value="4"/>
</dbReference>
<evidence type="ECO:0000259" key="3">
    <source>
        <dbReference type="Pfam" id="PF17177"/>
    </source>
</evidence>
<feature type="repeat" description="PPR" evidence="2">
    <location>
        <begin position="330"/>
        <end position="364"/>
    </location>
</feature>
<dbReference type="Pfam" id="PF17177">
    <property type="entry name" value="PPR_long"/>
    <property type="match status" value="2"/>
</dbReference>
<dbReference type="EMBL" id="JAFCIX010000418">
    <property type="protein sequence ID" value="KAH6591130.1"/>
    <property type="molecule type" value="Genomic_DNA"/>
</dbReference>
<protein>
    <recommendedName>
        <fullName evidence="3">PROP1-like PPR domain-containing protein</fullName>
    </recommendedName>
</protein>